<evidence type="ECO:0000313" key="2">
    <source>
        <dbReference type="Proteomes" id="UP000183487"/>
    </source>
</evidence>
<dbReference type="Proteomes" id="UP000183487">
    <property type="component" value="Unassembled WGS sequence"/>
</dbReference>
<accession>A0A1H1H0K8</accession>
<dbReference type="AlphaFoldDB" id="A0A1H1H0K8"/>
<protein>
    <submittedName>
        <fullName evidence="1">Uncharacterized protein</fullName>
    </submittedName>
</protein>
<reference evidence="2" key="1">
    <citation type="submission" date="2016-10" db="EMBL/GenBank/DDBJ databases">
        <authorList>
            <person name="Varghese N."/>
        </authorList>
    </citation>
    <scope>NUCLEOTIDE SEQUENCE [LARGE SCALE GENOMIC DNA]</scope>
    <source>
        <strain evidence="2">GAS106B</strain>
    </source>
</reference>
<dbReference type="EMBL" id="FNKP01000002">
    <property type="protein sequence ID" value="SDR18921.1"/>
    <property type="molecule type" value="Genomic_DNA"/>
</dbReference>
<evidence type="ECO:0000313" key="1">
    <source>
        <dbReference type="EMBL" id="SDR18921.1"/>
    </source>
</evidence>
<organism evidence="1 2">
    <name type="scientific">Paraburkholderia fungorum</name>
    <dbReference type="NCBI Taxonomy" id="134537"/>
    <lineage>
        <taxon>Bacteria</taxon>
        <taxon>Pseudomonadati</taxon>
        <taxon>Pseudomonadota</taxon>
        <taxon>Betaproteobacteria</taxon>
        <taxon>Burkholderiales</taxon>
        <taxon>Burkholderiaceae</taxon>
        <taxon>Paraburkholderia</taxon>
    </lineage>
</organism>
<sequence length="61" mass="6755">MPTNEPKLSVSIDRLGDAVSAGRIEITVHMKVDGVTRVGRMLIEGRTLSPYTRALEWDDEA</sequence>
<name>A0A1H1H0K8_9BURK</name>
<gene>
    <name evidence="1" type="ORF">SAMN05443245_3425</name>
</gene>
<keyword evidence="2" id="KW-1185">Reference proteome</keyword>
<dbReference type="RefSeq" id="WP_074766862.1">
    <property type="nucleotide sequence ID" value="NZ_FNKP01000002.1"/>
</dbReference>
<proteinExistence type="predicted"/>